<dbReference type="EMBL" id="AQHV01000012">
    <property type="protein sequence ID" value="KKB54814.1"/>
    <property type="molecule type" value="Genomic_DNA"/>
</dbReference>
<gene>
    <name evidence="1" type="ORF">HMPREF1535_02567</name>
</gene>
<dbReference type="PATRIC" id="fig|927665.4.peg.2641"/>
<dbReference type="Proteomes" id="UP000033047">
    <property type="component" value="Unassembled WGS sequence"/>
</dbReference>
<evidence type="ECO:0000313" key="2">
    <source>
        <dbReference type="Proteomes" id="UP000033047"/>
    </source>
</evidence>
<accession>A0A0F5JAL4</accession>
<name>A0A0F5JAL4_9BACT</name>
<reference evidence="1 2" key="1">
    <citation type="submission" date="2013-04" db="EMBL/GenBank/DDBJ databases">
        <title>The Genome Sequence of Parabacteroides goldsteinii DSM 19448.</title>
        <authorList>
            <consortium name="The Broad Institute Genomics Platform"/>
            <person name="Earl A."/>
            <person name="Ward D."/>
            <person name="Feldgarden M."/>
            <person name="Gevers D."/>
            <person name="Martens E."/>
            <person name="Sakamoto M."/>
            <person name="Benno Y."/>
            <person name="Song Y."/>
            <person name="Liu C."/>
            <person name="Lee J."/>
            <person name="Bolanos M."/>
            <person name="Vaisanen M.L."/>
            <person name="Finegold S.M."/>
            <person name="Walker B."/>
            <person name="Young S."/>
            <person name="Zeng Q."/>
            <person name="Gargeya S."/>
            <person name="Fitzgerald M."/>
            <person name="Haas B."/>
            <person name="Abouelleil A."/>
            <person name="Allen A.W."/>
            <person name="Alvarado L."/>
            <person name="Arachchi H.M."/>
            <person name="Berlin A.M."/>
            <person name="Chapman S.B."/>
            <person name="Gainer-Dewar J."/>
            <person name="Goldberg J."/>
            <person name="Griggs A."/>
            <person name="Gujja S."/>
            <person name="Hansen M."/>
            <person name="Howarth C."/>
            <person name="Imamovic A."/>
            <person name="Ireland A."/>
            <person name="Larimer J."/>
            <person name="McCowan C."/>
            <person name="Murphy C."/>
            <person name="Pearson M."/>
            <person name="Poon T.W."/>
            <person name="Priest M."/>
            <person name="Roberts A."/>
            <person name="Saif S."/>
            <person name="Shea T."/>
            <person name="Sisk P."/>
            <person name="Sykes S."/>
            <person name="Wortman J."/>
            <person name="Nusbaum C."/>
            <person name="Birren B."/>
        </authorList>
    </citation>
    <scope>NUCLEOTIDE SEQUENCE [LARGE SCALE GENOMIC DNA]</scope>
    <source>
        <strain evidence="1 2">DSM 19448</strain>
    </source>
</reference>
<dbReference type="AlphaFoldDB" id="A0A0F5JAL4"/>
<dbReference type="HOGENOM" id="CLU_3273958_0_0_10"/>
<proteinExistence type="predicted"/>
<comment type="caution">
    <text evidence="1">The sequence shown here is derived from an EMBL/GenBank/DDBJ whole genome shotgun (WGS) entry which is preliminary data.</text>
</comment>
<protein>
    <submittedName>
        <fullName evidence="1">Uncharacterized protein</fullName>
    </submittedName>
</protein>
<evidence type="ECO:0000313" key="1">
    <source>
        <dbReference type="EMBL" id="KKB54814.1"/>
    </source>
</evidence>
<sequence>MNNRRIASGARVTQYKYTAFISKCRTFVHIFFPYLAKKYVL</sequence>
<organism evidence="1 2">
    <name type="scientific">Parabacteroides goldsteinii DSM 19448 = WAL 12034</name>
    <dbReference type="NCBI Taxonomy" id="927665"/>
    <lineage>
        <taxon>Bacteria</taxon>
        <taxon>Pseudomonadati</taxon>
        <taxon>Bacteroidota</taxon>
        <taxon>Bacteroidia</taxon>
        <taxon>Bacteroidales</taxon>
        <taxon>Tannerellaceae</taxon>
        <taxon>Parabacteroides</taxon>
    </lineage>
</organism>